<dbReference type="AlphaFoldDB" id="A0A941IHD7"/>
<dbReference type="Proteomes" id="UP000676325">
    <property type="component" value="Unassembled WGS sequence"/>
</dbReference>
<feature type="region of interest" description="Disordered" evidence="1">
    <location>
        <begin position="96"/>
        <end position="117"/>
    </location>
</feature>
<evidence type="ECO:0000313" key="2">
    <source>
        <dbReference type="EMBL" id="MBR7827099.1"/>
    </source>
</evidence>
<sequence>MTAPQPEDRRHTPDGQTDVVTLRELRRRRYWTQADLALAFEERSRQVGRALSLSVRQVRRWEGADPPLPLPAYQEVLESLFGLPIERMGFPAPWPGAPRHELDEETGPPPGGANIARSYHDDRERAEPVKRRQFVAGAVALGSTASVWAEQDRPAAAATRTERAGTTALGTAARRSALDPQAVAGYAAITAQQRALYWTVPAETMIDPVRAHAELGTELLHATGSGMLRARLAAPVAETALLAARLSFFDVKRADWAASFFDTARQAAREAGDPALLSAVLATAAFPPAFAGVAGQARSLIRQALEVGLRGAGAEQRSWLYAVQSEVEARLGDGRAATEAIARAEAELGRGGPSRPEWLDYYDASRLTGFSGFCQLAAGRPGRAAEALEHNLRGLTPAAGKQRSITLADLAGARARQGEYEEAARLLEAAVDQLGRHWYATGLDRVDAVHRRLEQGGAPSRILDSLTDARQALVAA</sequence>
<dbReference type="RefSeq" id="WP_212518245.1">
    <property type="nucleotide sequence ID" value="NZ_JAGSOH010000028.1"/>
</dbReference>
<keyword evidence="3" id="KW-1185">Reference proteome</keyword>
<dbReference type="EMBL" id="JAGSOH010000028">
    <property type="protein sequence ID" value="MBR7827099.1"/>
    <property type="molecule type" value="Genomic_DNA"/>
</dbReference>
<evidence type="ECO:0008006" key="4">
    <source>
        <dbReference type="Google" id="ProtNLM"/>
    </source>
</evidence>
<organism evidence="2 3">
    <name type="scientific">Actinospica acidithermotolerans</name>
    <dbReference type="NCBI Taxonomy" id="2828514"/>
    <lineage>
        <taxon>Bacteria</taxon>
        <taxon>Bacillati</taxon>
        <taxon>Actinomycetota</taxon>
        <taxon>Actinomycetes</taxon>
        <taxon>Catenulisporales</taxon>
        <taxon>Actinospicaceae</taxon>
        <taxon>Actinospica</taxon>
    </lineage>
</organism>
<evidence type="ECO:0000256" key="1">
    <source>
        <dbReference type="SAM" id="MobiDB-lite"/>
    </source>
</evidence>
<evidence type="ECO:0000313" key="3">
    <source>
        <dbReference type="Proteomes" id="UP000676325"/>
    </source>
</evidence>
<reference evidence="2" key="1">
    <citation type="submission" date="2021-04" db="EMBL/GenBank/DDBJ databases">
        <title>Genome based classification of Actinospica acidithermotolerans sp. nov., an actinobacterium isolated from an Indonesian hot spring.</title>
        <authorList>
            <person name="Kusuma A.B."/>
            <person name="Putra K.E."/>
            <person name="Nafisah S."/>
            <person name="Loh J."/>
            <person name="Nouioui I."/>
            <person name="Goodfellow M."/>
        </authorList>
    </citation>
    <scope>NUCLEOTIDE SEQUENCE</scope>
    <source>
        <strain evidence="2">MGRD01-02</strain>
    </source>
</reference>
<protein>
    <recommendedName>
        <fullName evidence="4">Transcriptional regulator</fullName>
    </recommendedName>
</protein>
<proteinExistence type="predicted"/>
<accession>A0A941IHD7</accession>
<name>A0A941IHD7_9ACTN</name>
<gene>
    <name evidence="2" type="ORF">KDK95_12345</name>
</gene>
<comment type="caution">
    <text evidence="2">The sequence shown here is derived from an EMBL/GenBank/DDBJ whole genome shotgun (WGS) entry which is preliminary data.</text>
</comment>